<protein>
    <submittedName>
        <fullName evidence="2">Uncharacterized membrane protein SpoIIM, required for sporulation</fullName>
    </submittedName>
</protein>
<evidence type="ECO:0000313" key="3">
    <source>
        <dbReference type="Proteomes" id="UP000250028"/>
    </source>
</evidence>
<feature type="transmembrane region" description="Helical" evidence="1">
    <location>
        <begin position="207"/>
        <end position="235"/>
    </location>
</feature>
<dbReference type="Proteomes" id="UP000250028">
    <property type="component" value="Unassembled WGS sequence"/>
</dbReference>
<name>A0A2Y8ZSH8_9MICO</name>
<gene>
    <name evidence="2" type="ORF">SAMN04489750_2246</name>
</gene>
<dbReference type="InterPro" id="IPR002798">
    <property type="entry name" value="SpoIIM-like"/>
</dbReference>
<feature type="transmembrane region" description="Helical" evidence="1">
    <location>
        <begin position="256"/>
        <end position="278"/>
    </location>
</feature>
<keyword evidence="3" id="KW-1185">Reference proteome</keyword>
<dbReference type="EMBL" id="UESZ01000001">
    <property type="protein sequence ID" value="SSA34914.1"/>
    <property type="molecule type" value="Genomic_DNA"/>
</dbReference>
<feature type="transmembrane region" description="Helical" evidence="1">
    <location>
        <begin position="100"/>
        <end position="121"/>
    </location>
</feature>
<keyword evidence="1" id="KW-0472">Membrane</keyword>
<organism evidence="2 3">
    <name type="scientific">Branchiibius hedensis</name>
    <dbReference type="NCBI Taxonomy" id="672460"/>
    <lineage>
        <taxon>Bacteria</taxon>
        <taxon>Bacillati</taxon>
        <taxon>Actinomycetota</taxon>
        <taxon>Actinomycetes</taxon>
        <taxon>Micrococcales</taxon>
        <taxon>Dermacoccaceae</taxon>
        <taxon>Branchiibius</taxon>
    </lineage>
</organism>
<evidence type="ECO:0000313" key="2">
    <source>
        <dbReference type="EMBL" id="SSA34914.1"/>
    </source>
</evidence>
<proteinExistence type="predicted"/>
<dbReference type="PANTHER" id="PTHR35337:SF1">
    <property type="entry name" value="SLR1478 PROTEIN"/>
    <property type="match status" value="1"/>
</dbReference>
<keyword evidence="1" id="KW-1133">Transmembrane helix</keyword>
<accession>A0A2Y8ZSH8</accession>
<reference evidence="3" key="1">
    <citation type="submission" date="2016-10" db="EMBL/GenBank/DDBJ databases">
        <authorList>
            <person name="Varghese N."/>
            <person name="Submissions S."/>
        </authorList>
    </citation>
    <scope>NUCLEOTIDE SEQUENCE [LARGE SCALE GENOMIC DNA]</scope>
    <source>
        <strain evidence="3">DSM 22951</strain>
    </source>
</reference>
<feature type="transmembrane region" description="Helical" evidence="1">
    <location>
        <begin position="284"/>
        <end position="303"/>
    </location>
</feature>
<dbReference type="PANTHER" id="PTHR35337">
    <property type="entry name" value="SLR1478 PROTEIN"/>
    <property type="match status" value="1"/>
</dbReference>
<sequence>MDLDAYVAAHHAEWTRLGELVKRRRLSGAEADELLDLYQRVGSHLSVIRTSAPDPSVVQYLSTLLTRARTRALGARTSSWSDFARFFVVSLPLVLYRLRWWWLGIMALSFAAAAVIAIWIIRDPAVSAQIATPEEIKQLVDHDFADYYSQYAARDFAFRVWTNNVWVAAACIGGGILGFPVILMLWQNTVNLGVMAGLMIANGKANVFFGLILPHGLLELTAVFVAAGAGLRIFWSWVAPGGQSRSASLGQTARSMMVVVLGLVIVLGVSGVIEAFVTPSGLPTWARVGIGLIAEVAFLAYVFTLGRRADHAGESADLTAEDLSAEAPVAG</sequence>
<keyword evidence="1" id="KW-0812">Transmembrane</keyword>
<feature type="transmembrane region" description="Helical" evidence="1">
    <location>
        <begin position="165"/>
        <end position="187"/>
    </location>
</feature>
<dbReference type="Pfam" id="PF01944">
    <property type="entry name" value="SpoIIM"/>
    <property type="match status" value="1"/>
</dbReference>
<dbReference type="RefSeq" id="WP_109685830.1">
    <property type="nucleotide sequence ID" value="NZ_QGDN01000001.1"/>
</dbReference>
<dbReference type="OrthoDB" id="5243448at2"/>
<dbReference type="AlphaFoldDB" id="A0A2Y8ZSH8"/>
<evidence type="ECO:0000256" key="1">
    <source>
        <dbReference type="SAM" id="Phobius"/>
    </source>
</evidence>